<name>A0A8J9VFP5_9NEOP</name>
<evidence type="ECO:0000313" key="4">
    <source>
        <dbReference type="Proteomes" id="UP000838878"/>
    </source>
</evidence>
<sequence length="1489" mass="170440">MVVESKVFTSNIIRLENKLKNNLKDIFNVTPAIPLQSKSLINTKSSCDFVPKNDKHYVPRKRISAKVRTVRDIRNAFESDVYTYLPADLERQKNLLLRKISSGSARDGKTKELAKNILNSSAPISKSAWQMIMNINPEEHTFPSQYVLWNGKCILVNGSKGGRKKFICKRDITKINRTLNQSMVRKDALIKKKSLLHHSLDIKFKPGPLTKKKYLDNTYQRYQFGDMKLVSLPKPGLDIQPSYGKPLAPAINTFIHNAFLLNADGVISQNWANFSVSVLGTMKNGTPVQTVEDCNVTFDLDYKCLQRRILMRHDSDIVQQIKISTDKPDPVQDETIIISEVANVLNDILNSVEISLKQNEMFSGVDEPREVTKINNSLCTTNINQLKDRGKRKFGELDRLDVTVITIAESSDVIKNDVLCQNAHCYLGCICDSLKSSSTFKRHCGRFECMFKCKCDFSKYNLTDSFNNDCSDILPGLVNFDMKLGQTLAKEEHKFHQTVIVTNEKSILLKSKRRNWKASKRYADFYSKMPLKAMNRDKQELSIVCTNLDLKNVEPWCMVHNLYKCFCKGKFVEKCSLSIHDVTDTSTIASDVDDKNKKVIVPIDLSNDTPTNTLKTYPKIQHETRISGNSNEKSEVIVPLLPHPPNSYSKLKCARTLPYDGRKYDEEYYRVTNQKILEMERNDKKLHKKMMILINNGNTLVTEDQDLQKDDLSCPAPSLNELLSSVISPKLLDQEEHVVETKTAGKSQLPLANIKRLPNKESLVSWLESNYKFYKDQTHYGPMRTGLDPPKYGKIALYPWNFILSRYRDRKNLFLISKQKPFRIFMAVNTKNPFFSNCINISDIALSDLSKFPDTIKNLLTNATETKDNFYILYGLSFCWELIGSVTKVNDSIKDVTQENEESLTVPEDVSENMNILDSNCFEIDSQNTIDSVSESIELAEYNVPEESSNQFKWFLMTIEDDFSEIQFFVKGFFVKYDSLIKATSVAKRLGKTVRLSSQKCCGTKTSPQFGIYAIPSSKNNYVFIGPYEKDEVLGIETVKTVNDMRKVECTRGTWITTNEIDNLNVINNPLLYMPSKEIVEKMITLETNTKRFCESDNDTSSYDESSADILNDKHVISKETSPKIVRPIKIIKSNNFYKFGLLKQKSLILNKSLLVKSNTSKISLLSSNDQEHSKTESLSKLRKLIIVPPKTKEDMLIHNKIDMNDNIATTSTSLQRKHGGSMFVLKPEEINKKSFENNLPSSSQSQTENKTRCEMDMDIERFLSMTKINTVPKDAIFVISDDENDTERCGGNWKDVWIVCKNIANIGWIAGRRNATNHLSFEFPGFMYTDFYTEEEAFNKINQVLARKVYVPKHILLQWSVVESLTDDMVNKKLLSTHLTSDYVLTRKGLLSKYNLMMKVKYLNKLSKLKNVLPKREIGNIDCTNKATILNELEETSQTLVDESLFLWDKTIAKKEEIMESFAKTSEELRKELTDQLNNIKYNAEELT</sequence>
<reference evidence="3" key="1">
    <citation type="submission" date="2021-12" db="EMBL/GenBank/DDBJ databases">
        <authorList>
            <person name="Martin H S."/>
        </authorList>
    </citation>
    <scope>NUCLEOTIDE SEQUENCE</scope>
</reference>
<evidence type="ECO:0000313" key="3">
    <source>
        <dbReference type="EMBL" id="CAH0721693.1"/>
    </source>
</evidence>
<gene>
    <name evidence="3" type="ORF">BINO364_LOCUS7757</name>
</gene>
<dbReference type="EMBL" id="OV170222">
    <property type="protein sequence ID" value="CAH0721693.1"/>
    <property type="molecule type" value="Genomic_DNA"/>
</dbReference>
<keyword evidence="4" id="KW-1185">Reference proteome</keyword>
<dbReference type="InterPro" id="IPR032060">
    <property type="entry name" value="MGA_dom"/>
</dbReference>
<feature type="non-terminal residue" evidence="3">
    <location>
        <position position="1489"/>
    </location>
</feature>
<organism evidence="3 4">
    <name type="scientific">Brenthis ino</name>
    <name type="common">lesser marbled fritillary</name>
    <dbReference type="NCBI Taxonomy" id="405034"/>
    <lineage>
        <taxon>Eukaryota</taxon>
        <taxon>Metazoa</taxon>
        <taxon>Ecdysozoa</taxon>
        <taxon>Arthropoda</taxon>
        <taxon>Hexapoda</taxon>
        <taxon>Insecta</taxon>
        <taxon>Pterygota</taxon>
        <taxon>Neoptera</taxon>
        <taxon>Endopterygota</taxon>
        <taxon>Lepidoptera</taxon>
        <taxon>Glossata</taxon>
        <taxon>Ditrysia</taxon>
        <taxon>Papilionoidea</taxon>
        <taxon>Nymphalidae</taxon>
        <taxon>Heliconiinae</taxon>
        <taxon>Argynnini</taxon>
        <taxon>Brenthis</taxon>
    </lineage>
</organism>
<proteinExistence type="predicted"/>
<accession>A0A8J9VFP5</accession>
<feature type="coiled-coil region" evidence="1">
    <location>
        <begin position="1453"/>
        <end position="1484"/>
    </location>
</feature>
<evidence type="ECO:0000256" key="1">
    <source>
        <dbReference type="SAM" id="Coils"/>
    </source>
</evidence>
<feature type="domain" description="MGA conserved" evidence="2">
    <location>
        <begin position="420"/>
        <end position="458"/>
    </location>
</feature>
<dbReference type="OrthoDB" id="6119313at2759"/>
<dbReference type="Pfam" id="PF16059">
    <property type="entry name" value="MGA_dom"/>
    <property type="match status" value="1"/>
</dbReference>
<evidence type="ECO:0000259" key="2">
    <source>
        <dbReference type="Pfam" id="PF16059"/>
    </source>
</evidence>
<dbReference type="Proteomes" id="UP000838878">
    <property type="component" value="Chromosome 2"/>
</dbReference>
<keyword evidence="1" id="KW-0175">Coiled coil</keyword>
<protein>
    <recommendedName>
        <fullName evidence="2">MGA conserved domain-containing protein</fullName>
    </recommendedName>
</protein>